<sequence length="588" mass="66983">MLMQFDHAARFSYRLVDRCSRSNVGSLHAFCTSKPSQPTKASSCSLQNWKPQCSASSKLCRTTPCPRRRSFASINLSPYTEDILKMDQHNKRVQSISTVIRNFYERKEKWRVHHGSTNSTRPTVSKNLVHIESLSNVLKIDPNKMTCLVEPNVPMDRLIEATLKLGLIPPVVMEFPGITVGGGYSGTCGESSSFRHGFFDKTIKSVEMVLATGEVIKLSPSENADLFNGGAGAMGTYGVATLIELQLRQARKFVRTVYHPVTNVKSAIELIKSSCSDLNIDYIDGIMFSPKSGVIVTGTLTDELDSSHPITRFSRRCDPWFYLHAKDQIDSGLVKVDFIPLADYLFRYDRGGFWVGAAAFQYFKIPFNKFTRWALDDFLHTRMMYTALHASGQSKKFMVQDLALPYKTAEDFIRFTHQEFDIWPLWLCPLKPSPMPTMHPHSLFGETKSDGITPEPILNIGLWGWDPSNPSELIEKNKALESKLKALGGMKWLYAHTYYEKEQFWEQFDQKWYEDLREKYHATSLPSVYDKAKVNLSAEGREEQAKAQDSYLKRLANMWPFPGLYGIKKAIESRSYIAARKSEWKNIV</sequence>
<evidence type="ECO:0000313" key="7">
    <source>
        <dbReference type="EMBL" id="RKF72764.1"/>
    </source>
</evidence>
<comment type="subcellular location">
    <subcellularLocation>
        <location evidence="1">Membrane</location>
        <topology evidence="1">Single-pass membrane protein</topology>
    </subcellularLocation>
</comment>
<dbReference type="EC" id="1.3.1.72" evidence="2"/>
<evidence type="ECO:0000256" key="3">
    <source>
        <dbReference type="ARBA" id="ARBA00022692"/>
    </source>
</evidence>
<dbReference type="InterPro" id="IPR016169">
    <property type="entry name" value="FAD-bd_PCMH_sub2"/>
</dbReference>
<dbReference type="Gene3D" id="3.30.465.10">
    <property type="match status" value="1"/>
</dbReference>
<evidence type="ECO:0000259" key="6">
    <source>
        <dbReference type="PROSITE" id="PS51387"/>
    </source>
</evidence>
<dbReference type="InterPro" id="IPR006094">
    <property type="entry name" value="Oxid_FAD_bind_N"/>
</dbReference>
<comment type="caution">
    <text evidence="7">The sequence shown here is derived from an EMBL/GenBank/DDBJ whole genome shotgun (WGS) entry which is preliminary data.</text>
</comment>
<dbReference type="EMBL" id="MCBS01024703">
    <property type="protein sequence ID" value="RKF72764.1"/>
    <property type="molecule type" value="Genomic_DNA"/>
</dbReference>
<dbReference type="SUPFAM" id="SSF56176">
    <property type="entry name" value="FAD-binding/transporter-associated domain-like"/>
    <property type="match status" value="1"/>
</dbReference>
<dbReference type="InterPro" id="IPR036318">
    <property type="entry name" value="FAD-bd_PCMH-like_sf"/>
</dbReference>
<dbReference type="PROSITE" id="PS51387">
    <property type="entry name" value="FAD_PCMH"/>
    <property type="match status" value="1"/>
</dbReference>
<reference evidence="7 8" key="1">
    <citation type="journal article" date="2018" name="BMC Genomics">
        <title>Comparative genome analyses reveal sequence features reflecting distinct modes of host-adaptation between dicot and monocot powdery mildew.</title>
        <authorList>
            <person name="Wu Y."/>
            <person name="Ma X."/>
            <person name="Pan Z."/>
            <person name="Kale S.D."/>
            <person name="Song Y."/>
            <person name="King H."/>
            <person name="Zhang Q."/>
            <person name="Presley C."/>
            <person name="Deng X."/>
            <person name="Wei C.I."/>
            <person name="Xiao S."/>
        </authorList>
    </citation>
    <scope>NUCLEOTIDE SEQUENCE [LARGE SCALE GENOMIC DNA]</scope>
    <source>
        <strain evidence="7">UMSG1</strain>
    </source>
</reference>
<dbReference type="GO" id="GO:0008202">
    <property type="term" value="P:steroid metabolic process"/>
    <property type="evidence" value="ECO:0007669"/>
    <property type="project" value="TreeGrafter"/>
</dbReference>
<evidence type="ECO:0000256" key="5">
    <source>
        <dbReference type="ARBA" id="ARBA00023136"/>
    </source>
</evidence>
<keyword evidence="4" id="KW-1133">Transmembrane helix</keyword>
<accession>A0A420IDZ8</accession>
<dbReference type="GO" id="GO:0016020">
    <property type="term" value="C:membrane"/>
    <property type="evidence" value="ECO:0007669"/>
    <property type="project" value="UniProtKB-SubCell"/>
</dbReference>
<dbReference type="GO" id="GO:0005737">
    <property type="term" value="C:cytoplasm"/>
    <property type="evidence" value="ECO:0007669"/>
    <property type="project" value="TreeGrafter"/>
</dbReference>
<evidence type="ECO:0000313" key="8">
    <source>
        <dbReference type="Proteomes" id="UP000285326"/>
    </source>
</evidence>
<protein>
    <recommendedName>
        <fullName evidence="2">Delta(24)-sterol reductase</fullName>
        <ecNumber evidence="2">1.3.1.72</ecNumber>
    </recommendedName>
</protein>
<dbReference type="GO" id="GO:0000246">
    <property type="term" value="F:Delta24(24-1) sterol reductase activity"/>
    <property type="evidence" value="ECO:0007669"/>
    <property type="project" value="TreeGrafter"/>
</dbReference>
<evidence type="ECO:0000256" key="2">
    <source>
        <dbReference type="ARBA" id="ARBA00012405"/>
    </source>
</evidence>
<dbReference type="GO" id="GO:0071949">
    <property type="term" value="F:FAD binding"/>
    <property type="evidence" value="ECO:0007669"/>
    <property type="project" value="InterPro"/>
</dbReference>
<keyword evidence="5" id="KW-0472">Membrane</keyword>
<gene>
    <name evidence="7" type="ORF">GcM1_247220</name>
</gene>
<dbReference type="GO" id="GO:0050614">
    <property type="term" value="F:Delta24-sterol reductase activity"/>
    <property type="evidence" value="ECO:0007669"/>
    <property type="project" value="UniProtKB-EC"/>
</dbReference>
<dbReference type="PANTHER" id="PTHR10801">
    <property type="entry name" value="24-DEHYDROCHOLESTEROL REDUCTASE"/>
    <property type="match status" value="1"/>
</dbReference>
<keyword evidence="3" id="KW-0812">Transmembrane</keyword>
<name>A0A420IDZ8_9PEZI</name>
<dbReference type="InterPro" id="IPR016166">
    <property type="entry name" value="FAD-bd_PCMH"/>
</dbReference>
<dbReference type="PANTHER" id="PTHR10801:SF10">
    <property type="entry name" value="FAD BINDING DOMAIN PROTEIN (AFU_ORTHOLOGUE AFUA_6G14300)"/>
    <property type="match status" value="1"/>
</dbReference>
<proteinExistence type="predicted"/>
<dbReference type="AlphaFoldDB" id="A0A420IDZ8"/>
<dbReference type="InterPro" id="IPR040165">
    <property type="entry name" value="Diminuto-like"/>
</dbReference>
<dbReference type="Pfam" id="PF01565">
    <property type="entry name" value="FAD_binding_4"/>
    <property type="match status" value="1"/>
</dbReference>
<organism evidence="7 8">
    <name type="scientific">Golovinomyces cichoracearum</name>
    <dbReference type="NCBI Taxonomy" id="62708"/>
    <lineage>
        <taxon>Eukaryota</taxon>
        <taxon>Fungi</taxon>
        <taxon>Dikarya</taxon>
        <taxon>Ascomycota</taxon>
        <taxon>Pezizomycotina</taxon>
        <taxon>Leotiomycetes</taxon>
        <taxon>Erysiphales</taxon>
        <taxon>Erysiphaceae</taxon>
        <taxon>Golovinomyces</taxon>
    </lineage>
</organism>
<feature type="domain" description="FAD-binding PCMH-type" evidence="6">
    <location>
        <begin position="76"/>
        <end position="250"/>
    </location>
</feature>
<dbReference type="Proteomes" id="UP000285326">
    <property type="component" value="Unassembled WGS sequence"/>
</dbReference>
<evidence type="ECO:0000256" key="1">
    <source>
        <dbReference type="ARBA" id="ARBA00004167"/>
    </source>
</evidence>
<evidence type="ECO:0000256" key="4">
    <source>
        <dbReference type="ARBA" id="ARBA00022989"/>
    </source>
</evidence>